<organism evidence="1">
    <name type="scientific">Arundo donax</name>
    <name type="common">Giant reed</name>
    <name type="synonym">Donax arundinaceus</name>
    <dbReference type="NCBI Taxonomy" id="35708"/>
    <lineage>
        <taxon>Eukaryota</taxon>
        <taxon>Viridiplantae</taxon>
        <taxon>Streptophyta</taxon>
        <taxon>Embryophyta</taxon>
        <taxon>Tracheophyta</taxon>
        <taxon>Spermatophyta</taxon>
        <taxon>Magnoliopsida</taxon>
        <taxon>Liliopsida</taxon>
        <taxon>Poales</taxon>
        <taxon>Poaceae</taxon>
        <taxon>PACMAD clade</taxon>
        <taxon>Arundinoideae</taxon>
        <taxon>Arundineae</taxon>
        <taxon>Arundo</taxon>
    </lineage>
</organism>
<reference evidence="1" key="2">
    <citation type="journal article" date="2015" name="Data Brief">
        <title>Shoot transcriptome of the giant reed, Arundo donax.</title>
        <authorList>
            <person name="Barrero R.A."/>
            <person name="Guerrero F.D."/>
            <person name="Moolhuijzen P."/>
            <person name="Goolsby J.A."/>
            <person name="Tidwell J."/>
            <person name="Bellgard S.E."/>
            <person name="Bellgard M.I."/>
        </authorList>
    </citation>
    <scope>NUCLEOTIDE SEQUENCE</scope>
    <source>
        <tissue evidence="1">Shoot tissue taken approximately 20 cm above the soil surface</tissue>
    </source>
</reference>
<proteinExistence type="predicted"/>
<dbReference type="EMBL" id="GBRH01182558">
    <property type="protein sequence ID" value="JAE15338.1"/>
    <property type="molecule type" value="Transcribed_RNA"/>
</dbReference>
<name>A0A0A9G3V4_ARUDO</name>
<sequence length="21" mass="2485">MNIAFWCKVCICLTCFLCNCR</sequence>
<dbReference type="AlphaFoldDB" id="A0A0A9G3V4"/>
<reference evidence="1" key="1">
    <citation type="submission" date="2014-09" db="EMBL/GenBank/DDBJ databases">
        <authorList>
            <person name="Magalhaes I.L.F."/>
            <person name="Oliveira U."/>
            <person name="Santos F.R."/>
            <person name="Vidigal T.H.D.A."/>
            <person name="Brescovit A.D."/>
            <person name="Santos A.J."/>
        </authorList>
    </citation>
    <scope>NUCLEOTIDE SEQUENCE</scope>
    <source>
        <tissue evidence="1">Shoot tissue taken approximately 20 cm above the soil surface</tissue>
    </source>
</reference>
<protein>
    <submittedName>
        <fullName evidence="1">Uncharacterized protein</fullName>
    </submittedName>
</protein>
<accession>A0A0A9G3V4</accession>
<evidence type="ECO:0000313" key="1">
    <source>
        <dbReference type="EMBL" id="JAE15338.1"/>
    </source>
</evidence>